<keyword evidence="5" id="KW-1185">Reference proteome</keyword>
<dbReference type="GO" id="GO:0016787">
    <property type="term" value="F:hydrolase activity"/>
    <property type="evidence" value="ECO:0007669"/>
    <property type="project" value="InterPro"/>
</dbReference>
<dbReference type="InterPro" id="IPR029052">
    <property type="entry name" value="Metallo-depent_PP-like"/>
</dbReference>
<dbReference type="InterPro" id="IPR036907">
    <property type="entry name" value="5'-Nucleotdase_C_sf"/>
</dbReference>
<dbReference type="InterPro" id="IPR004843">
    <property type="entry name" value="Calcineurin-like_PHP"/>
</dbReference>
<keyword evidence="1" id="KW-0732">Signal</keyword>
<dbReference type="Pfam" id="PF00149">
    <property type="entry name" value="Metallophos"/>
    <property type="match status" value="1"/>
</dbReference>
<dbReference type="Gene3D" id="3.60.21.10">
    <property type="match status" value="1"/>
</dbReference>
<dbReference type="GO" id="GO:0009166">
    <property type="term" value="P:nucleotide catabolic process"/>
    <property type="evidence" value="ECO:0007669"/>
    <property type="project" value="InterPro"/>
</dbReference>
<evidence type="ECO:0000313" key="5">
    <source>
        <dbReference type="Proteomes" id="UP000825933"/>
    </source>
</evidence>
<evidence type="ECO:0000259" key="3">
    <source>
        <dbReference type="Pfam" id="PF02872"/>
    </source>
</evidence>
<evidence type="ECO:0000256" key="1">
    <source>
        <dbReference type="ARBA" id="ARBA00022729"/>
    </source>
</evidence>
<dbReference type="InterPro" id="IPR006179">
    <property type="entry name" value="5_nucleotidase/apyrase"/>
</dbReference>
<dbReference type="Gene3D" id="3.90.780.10">
    <property type="entry name" value="5'-Nucleotidase, C-terminal domain"/>
    <property type="match status" value="1"/>
</dbReference>
<dbReference type="EMBL" id="JAIOUQ010000013">
    <property type="protein sequence ID" value="MBZ2166416.1"/>
    <property type="molecule type" value="Genomic_DNA"/>
</dbReference>
<comment type="caution">
    <text evidence="4">The sequence shown here is derived from an EMBL/GenBank/DDBJ whole genome shotgun (WGS) entry which is preliminary data.</text>
</comment>
<dbReference type="Proteomes" id="UP000825933">
    <property type="component" value="Unassembled WGS sequence"/>
</dbReference>
<evidence type="ECO:0000259" key="2">
    <source>
        <dbReference type="Pfam" id="PF00149"/>
    </source>
</evidence>
<organism evidence="4 5">
    <name type="scientific">Methanobacterium spitsbergense</name>
    <dbReference type="NCBI Taxonomy" id="2874285"/>
    <lineage>
        <taxon>Archaea</taxon>
        <taxon>Methanobacteriati</taxon>
        <taxon>Methanobacteriota</taxon>
        <taxon>Methanomada group</taxon>
        <taxon>Methanobacteria</taxon>
        <taxon>Methanobacteriales</taxon>
        <taxon>Methanobacteriaceae</taxon>
        <taxon>Methanobacterium</taxon>
    </lineage>
</organism>
<evidence type="ECO:0000313" key="4">
    <source>
        <dbReference type="EMBL" id="MBZ2166416.1"/>
    </source>
</evidence>
<feature type="domain" description="5'-Nucleotidase C-terminal" evidence="3">
    <location>
        <begin position="287"/>
        <end position="424"/>
    </location>
</feature>
<protein>
    <submittedName>
        <fullName evidence="4">Bifunctional metallophosphatase/5'-nucleotidase</fullName>
    </submittedName>
</protein>
<dbReference type="PANTHER" id="PTHR11575">
    <property type="entry name" value="5'-NUCLEOTIDASE-RELATED"/>
    <property type="match status" value="1"/>
</dbReference>
<name>A0A8T5UWY5_9EURY</name>
<dbReference type="PRINTS" id="PR01607">
    <property type="entry name" value="APYRASEFAMLY"/>
</dbReference>
<reference evidence="5" key="1">
    <citation type="journal article" date="2022" name="Microbiol. Resour. Announc.">
        <title>Draft Genome Sequence of a Methanogenic Archaeon from West Spitsbergen Permafrost.</title>
        <authorList>
            <person name="Trubitsyn V."/>
            <person name="Rivkina E."/>
            <person name="Shcherbakova V."/>
        </authorList>
    </citation>
    <scope>NUCLEOTIDE SEQUENCE [LARGE SCALE GENOMIC DNA]</scope>
    <source>
        <strain evidence="5">VT</strain>
    </source>
</reference>
<dbReference type="Pfam" id="PF02872">
    <property type="entry name" value="5_nucleotid_C"/>
    <property type="match status" value="1"/>
</dbReference>
<dbReference type="InterPro" id="IPR008334">
    <property type="entry name" value="5'-Nucleotdase_C"/>
</dbReference>
<dbReference type="SUPFAM" id="SSF56300">
    <property type="entry name" value="Metallo-dependent phosphatases"/>
    <property type="match status" value="1"/>
</dbReference>
<proteinExistence type="predicted"/>
<dbReference type="AlphaFoldDB" id="A0A8T5UWY5"/>
<accession>A0A8T5UWY5</accession>
<gene>
    <name evidence="4" type="ORF">K8N75_10245</name>
</gene>
<feature type="domain" description="Calcineurin-like phosphoesterase" evidence="2">
    <location>
        <begin position="9"/>
        <end position="212"/>
    </location>
</feature>
<dbReference type="SUPFAM" id="SSF55816">
    <property type="entry name" value="5'-nucleotidase (syn. UDP-sugar hydrolase), C-terminal domain"/>
    <property type="match status" value="1"/>
</dbReference>
<dbReference type="PANTHER" id="PTHR11575:SF42">
    <property type="entry name" value="SULFUR OXIDATION PROTEIN SOXB"/>
    <property type="match status" value="1"/>
</dbReference>
<sequence length="471" mass="53397">MNDSHAYLDIHQELFWDGDHAKYKLAGGYARIATIFNQIRAENPNKTLVFDCGDTIHGTYAAVKTKGEALIPILNYLDFDAMTAHWEFAYGPEHLKKLTKKLNYPLLAINCYNESNNELLFEPWIIKEIGKLKIGIIGIAATIVDKVMPSNFSKGIYFTMGNEELPYYIKKLRNDEKVDLIVVISHLGFPQEMKLAMDVDGIDILLSSHTHNRLYKPAIVNNTILIQSGCHGSFIGRLDLSISQGKIVKFKHRLITVAEDIQPDPDANNIINQILNPYRDILSQVMGYTKTGLNRNTVLESTMDNFLLKSLLEETNAQLAFSNGWRYGAPVPPGKITLNDLYNIIPVNPPVSTVELTGQEIWIMMEENLEHLFSNDPYNQMGGYLKRCMGINIYFKVENPKGYRIQELFVEGKKIKMDQIYKAVYVTSQGVPSKYGKKKNQLDVHAVKVLQNYLSNNPIIKTEIQGTMTVV</sequence>